<sequence length="43" mass="4820">MLVSFNGRFVMPNEPVNQVGVSALNTRSTIFDFLSIAVIYWQG</sequence>
<evidence type="ECO:0000313" key="2">
    <source>
        <dbReference type="Proteomes" id="UP000330809"/>
    </source>
</evidence>
<protein>
    <submittedName>
        <fullName evidence="1">Uncharacterized protein</fullName>
    </submittedName>
</protein>
<proteinExistence type="predicted"/>
<gene>
    <name evidence="1" type="ORF">NCTC10754_01850</name>
</gene>
<name>A0A449IIB8_PSEFR</name>
<dbReference type="EMBL" id="CAACYJ010000027">
    <property type="protein sequence ID" value="VFB19267.1"/>
    <property type="molecule type" value="Genomic_DNA"/>
</dbReference>
<reference evidence="1 2" key="1">
    <citation type="submission" date="2019-02" db="EMBL/GenBank/DDBJ databases">
        <authorList>
            <consortium name="Pathogen Informatics"/>
        </authorList>
    </citation>
    <scope>NUCLEOTIDE SEQUENCE [LARGE SCALE GENOMIC DNA]</scope>
    <source>
        <strain evidence="1 2">3012STDY7103891</strain>
    </source>
</reference>
<dbReference type="Proteomes" id="UP000330809">
    <property type="component" value="Unassembled WGS sequence"/>
</dbReference>
<dbReference type="AlphaFoldDB" id="A0A449IIB8"/>
<evidence type="ECO:0000313" key="1">
    <source>
        <dbReference type="EMBL" id="VFB19267.1"/>
    </source>
</evidence>
<organism evidence="1 2">
    <name type="scientific">Pseudomonas fragi</name>
    <dbReference type="NCBI Taxonomy" id="296"/>
    <lineage>
        <taxon>Bacteria</taxon>
        <taxon>Pseudomonadati</taxon>
        <taxon>Pseudomonadota</taxon>
        <taxon>Gammaproteobacteria</taxon>
        <taxon>Pseudomonadales</taxon>
        <taxon>Pseudomonadaceae</taxon>
        <taxon>Pseudomonas</taxon>
    </lineage>
</organism>
<accession>A0A449IIB8</accession>